<dbReference type="RefSeq" id="WP_100343170.1">
    <property type="nucleotide sequence ID" value="NZ_PGFB01000001.1"/>
</dbReference>
<dbReference type="Pfam" id="PF13472">
    <property type="entry name" value="Lipase_GDSL_2"/>
    <property type="match status" value="1"/>
</dbReference>
<dbReference type="PANTHER" id="PTHR30383">
    <property type="entry name" value="THIOESTERASE 1/PROTEASE 1/LYSOPHOSPHOLIPASE L1"/>
    <property type="match status" value="1"/>
</dbReference>
<dbReference type="AlphaFoldDB" id="A0A2M9C403"/>
<dbReference type="Gene3D" id="3.40.50.1110">
    <property type="entry name" value="SGNH hydrolase"/>
    <property type="match status" value="1"/>
</dbReference>
<name>A0A2M9C403_9MICO</name>
<evidence type="ECO:0000259" key="1">
    <source>
        <dbReference type="Pfam" id="PF13472"/>
    </source>
</evidence>
<protein>
    <submittedName>
        <fullName evidence="2">Lysophospholipase L1-like esterase</fullName>
    </submittedName>
</protein>
<proteinExistence type="predicted"/>
<organism evidence="2 3">
    <name type="scientific">Compostimonas suwonensis</name>
    <dbReference type="NCBI Taxonomy" id="1048394"/>
    <lineage>
        <taxon>Bacteria</taxon>
        <taxon>Bacillati</taxon>
        <taxon>Actinomycetota</taxon>
        <taxon>Actinomycetes</taxon>
        <taxon>Micrococcales</taxon>
        <taxon>Microbacteriaceae</taxon>
        <taxon>Compostimonas</taxon>
    </lineage>
</organism>
<accession>A0A2M9C403</accession>
<reference evidence="2 3" key="1">
    <citation type="submission" date="2017-11" db="EMBL/GenBank/DDBJ databases">
        <title>Genomic Encyclopedia of Archaeal and Bacterial Type Strains, Phase II (KMG-II): From Individual Species to Whole Genera.</title>
        <authorList>
            <person name="Goeker M."/>
        </authorList>
    </citation>
    <scope>NUCLEOTIDE SEQUENCE [LARGE SCALE GENOMIC DNA]</scope>
    <source>
        <strain evidence="2 3">DSM 25625</strain>
    </source>
</reference>
<feature type="domain" description="SGNH hydrolase-type esterase" evidence="1">
    <location>
        <begin position="10"/>
        <end position="192"/>
    </location>
</feature>
<dbReference type="InterPro" id="IPR013830">
    <property type="entry name" value="SGNH_hydro"/>
</dbReference>
<dbReference type="GO" id="GO:0004622">
    <property type="term" value="F:phosphatidylcholine lysophospholipase activity"/>
    <property type="evidence" value="ECO:0007669"/>
    <property type="project" value="TreeGrafter"/>
</dbReference>
<dbReference type="Proteomes" id="UP000230161">
    <property type="component" value="Unassembled WGS sequence"/>
</dbReference>
<gene>
    <name evidence="2" type="ORF">CLV54_0283</name>
</gene>
<sequence length="203" mass="22048">MNSPATVYVFIGDSVTDSNRTTSPGSETGLGDGYVRALAGSEQLAGQTVVNRGVNGNRATDLLARWQQDVLDHDPDIVSILIGVNDMWRRYDSDDPVTVADFAATYRALLDATVAPGRRVILVEPFLLPVRDEQKTWREDLDPKIEAVRALAQEYGLTLVPADRHLTALAETAGPEAIADDGIHPTPRGHEALAALWLEHAAR</sequence>
<dbReference type="PANTHER" id="PTHR30383:SF5">
    <property type="entry name" value="SGNH HYDROLASE-TYPE ESTERASE DOMAIN-CONTAINING PROTEIN"/>
    <property type="match status" value="1"/>
</dbReference>
<keyword evidence="3" id="KW-1185">Reference proteome</keyword>
<dbReference type="CDD" id="cd01834">
    <property type="entry name" value="SGNH_hydrolase_like_2"/>
    <property type="match status" value="1"/>
</dbReference>
<evidence type="ECO:0000313" key="2">
    <source>
        <dbReference type="EMBL" id="PJJ65254.1"/>
    </source>
</evidence>
<dbReference type="InterPro" id="IPR036514">
    <property type="entry name" value="SGNH_hydro_sf"/>
</dbReference>
<dbReference type="EMBL" id="PGFB01000001">
    <property type="protein sequence ID" value="PJJ65254.1"/>
    <property type="molecule type" value="Genomic_DNA"/>
</dbReference>
<dbReference type="InterPro" id="IPR051532">
    <property type="entry name" value="Ester_Hydrolysis_Enzymes"/>
</dbReference>
<dbReference type="SUPFAM" id="SSF52266">
    <property type="entry name" value="SGNH hydrolase"/>
    <property type="match status" value="1"/>
</dbReference>
<evidence type="ECO:0000313" key="3">
    <source>
        <dbReference type="Proteomes" id="UP000230161"/>
    </source>
</evidence>
<dbReference type="OrthoDB" id="9794725at2"/>
<comment type="caution">
    <text evidence="2">The sequence shown here is derived from an EMBL/GenBank/DDBJ whole genome shotgun (WGS) entry which is preliminary data.</text>
</comment>